<gene>
    <name evidence="2" type="ORF">HFZ78_31440</name>
</gene>
<name>A0A6H1PBU8_PRIMG</name>
<keyword evidence="1" id="KW-0732">Signal</keyword>
<feature type="chain" id="PRO_5026053068" description="Lipoprotein" evidence="1">
    <location>
        <begin position="26"/>
        <end position="148"/>
    </location>
</feature>
<reference evidence="2 3" key="2">
    <citation type="submission" date="2020-04" db="EMBL/GenBank/DDBJ databases">
        <authorList>
            <person name="Fomenkov A."/>
            <person name="Anton B.P."/>
            <person name="Roberts R.J."/>
        </authorList>
    </citation>
    <scope>NUCLEOTIDE SEQUENCE [LARGE SCALE GENOMIC DNA]</scope>
    <source>
        <strain evidence="2 3">S2</strain>
    </source>
</reference>
<proteinExistence type="predicted"/>
<evidence type="ECO:0008006" key="4">
    <source>
        <dbReference type="Google" id="ProtNLM"/>
    </source>
</evidence>
<accession>A0A6H1PBU8</accession>
<evidence type="ECO:0000313" key="2">
    <source>
        <dbReference type="EMBL" id="QIZ10681.1"/>
    </source>
</evidence>
<dbReference type="Proteomes" id="UP000501868">
    <property type="component" value="Chromosome"/>
</dbReference>
<dbReference type="EMBL" id="CP051128">
    <property type="protein sequence ID" value="QIZ10681.1"/>
    <property type="molecule type" value="Genomic_DNA"/>
</dbReference>
<evidence type="ECO:0000313" key="3">
    <source>
        <dbReference type="Proteomes" id="UP000501868"/>
    </source>
</evidence>
<feature type="signal peptide" evidence="1">
    <location>
        <begin position="1"/>
        <end position="25"/>
    </location>
</feature>
<sequence length="148" mass="16228">MKKKLLVLSAVIALLLSGCSLLNDAKDTLTYVNDAKDYLDKATAFANEAPSVAQLAVGDKQSAADFQNMLQDMKQEINAFNKLQAPNVAVDLHQQIVDQNNKLAAGIDVYLKHMKNGLLDPSVLENTEIFQSVQDITNILNQIKELGQ</sequence>
<dbReference type="InterPro" id="IPR045956">
    <property type="entry name" value="DUF6376"/>
</dbReference>
<organism evidence="2 3">
    <name type="scientific">Priestia megaterium</name>
    <name type="common">Bacillus megaterium</name>
    <dbReference type="NCBI Taxonomy" id="1404"/>
    <lineage>
        <taxon>Bacteria</taxon>
        <taxon>Bacillati</taxon>
        <taxon>Bacillota</taxon>
        <taxon>Bacilli</taxon>
        <taxon>Bacillales</taxon>
        <taxon>Bacillaceae</taxon>
        <taxon>Priestia</taxon>
    </lineage>
</organism>
<dbReference type="AlphaFoldDB" id="A0A6H1PBU8"/>
<reference evidence="2 3" key="1">
    <citation type="submission" date="2020-04" db="EMBL/GenBank/DDBJ databases">
        <title>Genome-Wide Identification of 5-Methylcytosine Sites in Bacterial Genomes By High-Throughput Sequencing of MspJI Restriction Fragments.</title>
        <authorList>
            <person name="Wu V."/>
        </authorList>
    </citation>
    <scope>NUCLEOTIDE SEQUENCE [LARGE SCALE GENOMIC DNA]</scope>
    <source>
        <strain evidence="2 3">S2</strain>
    </source>
</reference>
<evidence type="ECO:0000256" key="1">
    <source>
        <dbReference type="SAM" id="SignalP"/>
    </source>
</evidence>
<protein>
    <recommendedName>
        <fullName evidence="4">Lipoprotein</fullName>
    </recommendedName>
</protein>
<dbReference type="PROSITE" id="PS51257">
    <property type="entry name" value="PROKAR_LIPOPROTEIN"/>
    <property type="match status" value="1"/>
</dbReference>
<dbReference type="Pfam" id="PF19903">
    <property type="entry name" value="DUF6376"/>
    <property type="match status" value="1"/>
</dbReference>